<evidence type="ECO:0000259" key="3">
    <source>
        <dbReference type="Pfam" id="PF05970"/>
    </source>
</evidence>
<keyword evidence="1" id="KW-0234">DNA repair</keyword>
<dbReference type="Proteomes" id="UP000504610">
    <property type="component" value="Chromosome 6"/>
</dbReference>
<sequence>MWYNERVNKRRNTRTPTFALCCLQGAVQLPLLKEPPEVLKKLLEGNDLLSKHFQKNIRAYNMIFSFTSIGGKCERSVQKGVGPPMFQLQGENYHLMGSLTPKDGTKGKFGQMYIVDTENEIQNRANALSKPGQTYEGKKKDHLKKEIIELLMKMLDEVNPYVKQFRSAKDRFKMQPEDVYHMRIVSDRVTDGRTYNTPTASEVAALVPGDFNLDMDKRDIVLQLNSGKLKRISEIHAAYFALQYPLLFTYGEDGFRLGIKKRVTAATKKLKKDTISMRQYFAFRMQERKNESHTLLHSRRLYQQFIVDAYTTMESNRLRYLKLNQSTLRSDSYDSIKESESAGKVDMHDQGSSFVLPASFTGGPRYMKNNYLDAMAICKHFGFPDLFITFTCNPKWPEITRYLKSRNLKAEDRADIICRMFKMKLDSLMDDLIKKNLLGKTVSSMYTIEFQKRGLPHAHILLFMDPKFKLPTTDDIDNIISAEIPDKYEEPELYDIIKDTMIHGPCGAANMNCPCMENGKCSKLYPKSFSEKTTINREGFPVYRRRELQDRYVEKNGVRLDNRSVIPYNKKLSLLYRAHINVEWCNQAGSIKYLFKYITKGSDRVTVVVEPPDHMVPNVVSNTEGTSEPTNTDPDHETAPGSVKPQKDEFKDFFDCRYFSYLNDSKCRYVSVCEAAWRNFKFPIHYRSCAVEKLTFHLPGKQHIIFRGKDKMNAVISRKLIQNTMFLAWFELNKVDSFARTLTYAQIPNFYTYDKRHKMFKRRKRGFSIGRINYAPRKQEAAYYLRVLLNIVKGPTSYDDIKTFEGVLYPSYKEACFARGLLDDDKEYIDDIVRRSYDGSASEMRQVFVTMLMNDSLAMPEKVWESTWECLSEDIEYNRRKLLNRPGLLLSDEDKKRFTLLEIEKLLRRNGTSLERFDTMPKVPMTSIRDSNVLIVDERSYDQSTLLETLERDVPKMTGEQKKIYDEIICAVHEGKGGMFFVYGFGGTGKTFLWKLLSAAIRSQGDIVLNVASSGIASLLLPGGRTAHSRFGIPLSPDEFSSCTLSHGTDQANLVKEASLIIWDEAPMMSKHCFEALDRSLSDIIGKQSNNPFGGKVIVFGGDFRQVLPVIPRGGRAEIVLASMNSSYLWEHCKVLRLTKNMRLFSGGLSVEEAKELKDFSEWILKVGDGKLAEPNDGAAEIEIPPEFLISDSIDPIEAISKAVYGDCRELQEKKEAKFFQERAILCPTNEDVNVINDYMLDKLHGEEKIYLSADSIDPSDKKSRRDEGLGQDFLNSIRVSGLPNHILRLKVGCPVMVLRNINPAEGLMNGTRLQITQLMDFMVQARIITGDKVGNIVDIPRLLITPSDTKLPFKMRRRQLPLAVAFAITINKSQGQSLSEVGIFLPRPVFSHGQLYVAISRVTSKKGLKLLIVDKNGEPQKKTMNVVFKEVFSNL</sequence>
<dbReference type="Pfam" id="PF05970">
    <property type="entry name" value="PIF1"/>
    <property type="match status" value="1"/>
</dbReference>
<dbReference type="GO" id="GO:0043139">
    <property type="term" value="F:5'-3' DNA helicase activity"/>
    <property type="evidence" value="ECO:0007669"/>
    <property type="project" value="UniProtKB-EC"/>
</dbReference>
<feature type="domain" description="Helitron helicase-like" evidence="4">
    <location>
        <begin position="280"/>
        <end position="462"/>
    </location>
</feature>
<keyword evidence="1" id="KW-0547">Nucleotide-binding</keyword>
<dbReference type="InterPro" id="IPR025476">
    <property type="entry name" value="Helitron_helicase-like"/>
</dbReference>
<comment type="similarity">
    <text evidence="1">Belongs to the helicase family.</text>
</comment>
<gene>
    <name evidence="7" type="primary">LOC108859929</name>
</gene>
<keyword evidence="1" id="KW-0227">DNA damage</keyword>
<evidence type="ECO:0000256" key="1">
    <source>
        <dbReference type="RuleBase" id="RU363044"/>
    </source>
</evidence>
<evidence type="ECO:0000313" key="7">
    <source>
        <dbReference type="RefSeq" id="XP_018489331.2"/>
    </source>
</evidence>
<proteinExistence type="inferred from homology"/>
<dbReference type="InterPro" id="IPR027417">
    <property type="entry name" value="P-loop_NTPase"/>
</dbReference>
<dbReference type="CDD" id="cd18809">
    <property type="entry name" value="SF1_C_RecD"/>
    <property type="match status" value="1"/>
</dbReference>
<feature type="domain" description="DNA helicase Pif1-like DEAD-box helicase" evidence="3">
    <location>
        <begin position="957"/>
        <end position="1177"/>
    </location>
</feature>
<keyword evidence="1" id="KW-0067">ATP-binding</keyword>
<protein>
    <recommendedName>
        <fullName evidence="1">ATP-dependent DNA helicase</fullName>
        <ecNumber evidence="1">5.6.2.3</ecNumber>
    </recommendedName>
</protein>
<organism evidence="6 7">
    <name type="scientific">Raphanus sativus</name>
    <name type="common">Radish</name>
    <name type="synonym">Raphanus raphanistrum var. sativus</name>
    <dbReference type="NCBI Taxonomy" id="3726"/>
    <lineage>
        <taxon>Eukaryota</taxon>
        <taxon>Viridiplantae</taxon>
        <taxon>Streptophyta</taxon>
        <taxon>Embryophyta</taxon>
        <taxon>Tracheophyta</taxon>
        <taxon>Spermatophyta</taxon>
        <taxon>Magnoliopsida</taxon>
        <taxon>eudicotyledons</taxon>
        <taxon>Gunneridae</taxon>
        <taxon>Pentapetalae</taxon>
        <taxon>rosids</taxon>
        <taxon>malvids</taxon>
        <taxon>Brassicales</taxon>
        <taxon>Brassicaceae</taxon>
        <taxon>Brassiceae</taxon>
        <taxon>Raphanus</taxon>
    </lineage>
</organism>
<comment type="cofactor">
    <cofactor evidence="1">
        <name>Mg(2+)</name>
        <dbReference type="ChEBI" id="CHEBI:18420"/>
    </cofactor>
</comment>
<dbReference type="GO" id="GO:0006310">
    <property type="term" value="P:DNA recombination"/>
    <property type="evidence" value="ECO:0007669"/>
    <property type="project" value="UniProtKB-KW"/>
</dbReference>
<dbReference type="GO" id="GO:0000723">
    <property type="term" value="P:telomere maintenance"/>
    <property type="evidence" value="ECO:0007669"/>
    <property type="project" value="InterPro"/>
</dbReference>
<dbReference type="GeneID" id="108859929"/>
<dbReference type="Pfam" id="PF14214">
    <property type="entry name" value="Helitron_like_N"/>
    <property type="match status" value="1"/>
</dbReference>
<comment type="catalytic activity">
    <reaction evidence="1">
        <text>ATP + H2O = ADP + phosphate + H(+)</text>
        <dbReference type="Rhea" id="RHEA:13065"/>
        <dbReference type="ChEBI" id="CHEBI:15377"/>
        <dbReference type="ChEBI" id="CHEBI:15378"/>
        <dbReference type="ChEBI" id="CHEBI:30616"/>
        <dbReference type="ChEBI" id="CHEBI:43474"/>
        <dbReference type="ChEBI" id="CHEBI:456216"/>
        <dbReference type="EC" id="5.6.2.3"/>
    </reaction>
</comment>
<dbReference type="PANTHER" id="PTHR10492">
    <property type="match status" value="1"/>
</dbReference>
<keyword evidence="1" id="KW-0378">Hydrolase</keyword>
<evidence type="ECO:0000259" key="5">
    <source>
        <dbReference type="Pfam" id="PF21530"/>
    </source>
</evidence>
<dbReference type="InterPro" id="IPR010285">
    <property type="entry name" value="DNA_helicase_pif1-like_DEAD"/>
</dbReference>
<dbReference type="Pfam" id="PF21530">
    <property type="entry name" value="Pif1_2B_dom"/>
    <property type="match status" value="1"/>
</dbReference>
<keyword evidence="6" id="KW-1185">Reference proteome</keyword>
<reference evidence="7" key="2">
    <citation type="submission" date="2025-08" db="UniProtKB">
        <authorList>
            <consortium name="RefSeq"/>
        </authorList>
    </citation>
    <scope>IDENTIFICATION</scope>
    <source>
        <tissue evidence="7">Leaf</tissue>
    </source>
</reference>
<dbReference type="Gene3D" id="3.40.50.300">
    <property type="entry name" value="P-loop containing nucleotide triphosphate hydrolases"/>
    <property type="match status" value="1"/>
</dbReference>
<dbReference type="GO" id="GO:0006281">
    <property type="term" value="P:DNA repair"/>
    <property type="evidence" value="ECO:0007669"/>
    <property type="project" value="UniProtKB-KW"/>
</dbReference>
<dbReference type="InterPro" id="IPR049163">
    <property type="entry name" value="Pif1-like_2B_dom"/>
</dbReference>
<name>A0A6J0NYG5_RAPSA</name>
<dbReference type="KEGG" id="rsz:108859929"/>
<accession>A0A6J0NYG5</accession>
<dbReference type="GO" id="GO:0005524">
    <property type="term" value="F:ATP binding"/>
    <property type="evidence" value="ECO:0007669"/>
    <property type="project" value="UniProtKB-KW"/>
</dbReference>
<keyword evidence="1" id="KW-0233">DNA recombination</keyword>
<feature type="compositionally biased region" description="Polar residues" evidence="2">
    <location>
        <begin position="619"/>
        <end position="632"/>
    </location>
</feature>
<feature type="region of interest" description="Disordered" evidence="2">
    <location>
        <begin position="616"/>
        <end position="644"/>
    </location>
</feature>
<dbReference type="GO" id="GO:0016787">
    <property type="term" value="F:hydrolase activity"/>
    <property type="evidence" value="ECO:0007669"/>
    <property type="project" value="UniProtKB-KW"/>
</dbReference>
<dbReference type="SUPFAM" id="SSF52540">
    <property type="entry name" value="P-loop containing nucleoside triphosphate hydrolases"/>
    <property type="match status" value="2"/>
</dbReference>
<reference evidence="6" key="1">
    <citation type="journal article" date="2019" name="Database">
        <title>The radish genome database (RadishGD): an integrated information resource for radish genomics.</title>
        <authorList>
            <person name="Yu H.J."/>
            <person name="Baek S."/>
            <person name="Lee Y.J."/>
            <person name="Cho A."/>
            <person name="Mun J.H."/>
        </authorList>
    </citation>
    <scope>NUCLEOTIDE SEQUENCE [LARGE SCALE GENOMIC DNA]</scope>
    <source>
        <strain evidence="6">cv. WK10039</strain>
    </source>
</reference>
<dbReference type="RefSeq" id="XP_018489331.2">
    <property type="nucleotide sequence ID" value="XM_018633829.2"/>
</dbReference>
<dbReference type="EC" id="5.6.2.3" evidence="1"/>
<dbReference type="OrthoDB" id="1062827at2759"/>
<evidence type="ECO:0000256" key="2">
    <source>
        <dbReference type="SAM" id="MobiDB-lite"/>
    </source>
</evidence>
<keyword evidence="1" id="KW-0347">Helicase</keyword>
<dbReference type="PANTHER" id="PTHR10492:SF101">
    <property type="entry name" value="ATP-DEPENDENT DNA HELICASE"/>
    <property type="match status" value="1"/>
</dbReference>
<evidence type="ECO:0000259" key="4">
    <source>
        <dbReference type="Pfam" id="PF14214"/>
    </source>
</evidence>
<evidence type="ECO:0000313" key="6">
    <source>
        <dbReference type="Proteomes" id="UP000504610"/>
    </source>
</evidence>
<feature type="domain" description="DNA helicase Pif1-like 2B" evidence="5">
    <location>
        <begin position="1273"/>
        <end position="1319"/>
    </location>
</feature>
<dbReference type="FunFam" id="3.40.50.300:FF:002884">
    <property type="entry name" value="ATP-dependent DNA helicase"/>
    <property type="match status" value="1"/>
</dbReference>